<dbReference type="AlphaFoldDB" id="A0A246WKW5"/>
<dbReference type="Pfam" id="PF03091">
    <property type="entry name" value="CutA1"/>
    <property type="match status" value="1"/>
</dbReference>
<comment type="caution">
    <text evidence="2">The sequence shown here is derived from an EMBL/GenBank/DDBJ whole genome shotgun (WGS) entry which is preliminary data.</text>
</comment>
<sequence>MTSSSLQSLNQPLLVLTNVPDEELARSLARSLVEGGLAACVNVLAPVASVYHWQGAIEQAVEVPLLVKTTQARYPEVEQAIVAAHPYDVPEIVAIPVSAGLPAYLRWMDEETRKPLQT</sequence>
<evidence type="ECO:0000313" key="3">
    <source>
        <dbReference type="Proteomes" id="UP000197596"/>
    </source>
</evidence>
<organism evidence="2 3">
    <name type="scientific">Herbaspirillum robiniae</name>
    <dbReference type="NCBI Taxonomy" id="2014887"/>
    <lineage>
        <taxon>Bacteria</taxon>
        <taxon>Pseudomonadati</taxon>
        <taxon>Pseudomonadota</taxon>
        <taxon>Betaproteobacteria</taxon>
        <taxon>Burkholderiales</taxon>
        <taxon>Oxalobacteraceae</taxon>
        <taxon>Herbaspirillum</taxon>
    </lineage>
</organism>
<gene>
    <name evidence="2" type="ORF">CEJ42_23775</name>
</gene>
<dbReference type="EMBL" id="NJGU01000019">
    <property type="protein sequence ID" value="OWY26477.1"/>
    <property type="molecule type" value="Genomic_DNA"/>
</dbReference>
<dbReference type="GO" id="GO:0010038">
    <property type="term" value="P:response to metal ion"/>
    <property type="evidence" value="ECO:0007669"/>
    <property type="project" value="InterPro"/>
</dbReference>
<name>A0A246WKW5_9BURK</name>
<proteinExistence type="inferred from homology"/>
<evidence type="ECO:0000256" key="1">
    <source>
        <dbReference type="ARBA" id="ARBA00010169"/>
    </source>
</evidence>
<dbReference type="InterPro" id="IPR004323">
    <property type="entry name" value="Ion_tolerance_CutA"/>
</dbReference>
<dbReference type="SUPFAM" id="SSF54913">
    <property type="entry name" value="GlnB-like"/>
    <property type="match status" value="1"/>
</dbReference>
<evidence type="ECO:0000313" key="2">
    <source>
        <dbReference type="EMBL" id="OWY26477.1"/>
    </source>
</evidence>
<dbReference type="Proteomes" id="UP000197596">
    <property type="component" value="Unassembled WGS sequence"/>
</dbReference>
<dbReference type="GO" id="GO:0005507">
    <property type="term" value="F:copper ion binding"/>
    <property type="evidence" value="ECO:0007669"/>
    <property type="project" value="TreeGrafter"/>
</dbReference>
<dbReference type="PANTHER" id="PTHR23419">
    <property type="entry name" value="DIVALENT CATION TOLERANCE CUTA-RELATED"/>
    <property type="match status" value="1"/>
</dbReference>
<dbReference type="InterPro" id="IPR011322">
    <property type="entry name" value="N-reg_PII-like_a/b"/>
</dbReference>
<dbReference type="RefSeq" id="WP_088752753.1">
    <property type="nucleotide sequence ID" value="NZ_NJGU01000019.1"/>
</dbReference>
<dbReference type="PANTHER" id="PTHR23419:SF8">
    <property type="entry name" value="FI09726P"/>
    <property type="match status" value="1"/>
</dbReference>
<accession>A0A246WKW5</accession>
<reference evidence="2 3" key="1">
    <citation type="submission" date="2017-06" db="EMBL/GenBank/DDBJ databases">
        <title>Herbaspirillum phytohormonus sp. nov., isolated from the root nodule of Robinia pseudoacacia in lead-zinc mine.</title>
        <authorList>
            <person name="Fan M."/>
            <person name="Lin Y."/>
        </authorList>
    </citation>
    <scope>NUCLEOTIDE SEQUENCE [LARGE SCALE GENOMIC DNA]</scope>
    <source>
        <strain evidence="2 3">HZ10</strain>
    </source>
</reference>
<comment type="similarity">
    <text evidence="1">Belongs to the CutA family.</text>
</comment>
<dbReference type="InterPro" id="IPR015867">
    <property type="entry name" value="N-reg_PII/ATP_PRibTrfase_C"/>
</dbReference>
<dbReference type="Gene3D" id="3.30.70.120">
    <property type="match status" value="1"/>
</dbReference>
<protein>
    <submittedName>
        <fullName evidence="2">Divalent-cation tolerance protein CutA</fullName>
    </submittedName>
</protein>